<dbReference type="AlphaFoldDB" id="A0A6L8WDJ5"/>
<dbReference type="SUPFAM" id="SSF63867">
    <property type="entry name" value="MoeA C-terminal domain-like"/>
    <property type="match status" value="1"/>
</dbReference>
<dbReference type="Gene3D" id="2.170.190.11">
    <property type="entry name" value="Molybdopterin biosynthesis moea protein, domain 3"/>
    <property type="match status" value="1"/>
</dbReference>
<dbReference type="Gene3D" id="3.40.980.10">
    <property type="entry name" value="MoaB/Mog-like domain"/>
    <property type="match status" value="1"/>
</dbReference>
<evidence type="ECO:0000256" key="10">
    <source>
        <dbReference type="ARBA" id="ARBA00047317"/>
    </source>
</evidence>
<dbReference type="FunFam" id="3.40.980.10:FF:000004">
    <property type="entry name" value="Molybdopterin molybdenumtransferase"/>
    <property type="match status" value="1"/>
</dbReference>
<name>A0A6L8WDJ5_9PROT</name>
<keyword evidence="7 11" id="KW-0479">Metal-binding</keyword>
<protein>
    <recommendedName>
        <fullName evidence="11">Molybdopterin molybdenumtransferase</fullName>
        <ecNumber evidence="11">2.10.1.1</ecNumber>
    </recommendedName>
</protein>
<dbReference type="InterPro" id="IPR038987">
    <property type="entry name" value="MoeA-like"/>
</dbReference>
<keyword evidence="14" id="KW-1185">Reference proteome</keyword>
<evidence type="ECO:0000256" key="2">
    <source>
        <dbReference type="ARBA" id="ARBA00002901"/>
    </source>
</evidence>
<evidence type="ECO:0000256" key="9">
    <source>
        <dbReference type="ARBA" id="ARBA00023150"/>
    </source>
</evidence>
<dbReference type="UniPathway" id="UPA00344"/>
<evidence type="ECO:0000313" key="13">
    <source>
        <dbReference type="EMBL" id="MZR32442.1"/>
    </source>
</evidence>
<evidence type="ECO:0000259" key="12">
    <source>
        <dbReference type="SMART" id="SM00852"/>
    </source>
</evidence>
<dbReference type="GO" id="GO:0046872">
    <property type="term" value="F:metal ion binding"/>
    <property type="evidence" value="ECO:0007669"/>
    <property type="project" value="UniProtKB-UniRule"/>
</dbReference>
<evidence type="ECO:0000256" key="5">
    <source>
        <dbReference type="ARBA" id="ARBA00022505"/>
    </source>
</evidence>
<dbReference type="InterPro" id="IPR036688">
    <property type="entry name" value="MoeA_C_domain_IV_sf"/>
</dbReference>
<dbReference type="NCBIfam" id="NF045515">
    <property type="entry name" value="Glp_gephyrin"/>
    <property type="match status" value="1"/>
</dbReference>
<dbReference type="GO" id="GO:0061599">
    <property type="term" value="F:molybdopterin molybdotransferase activity"/>
    <property type="evidence" value="ECO:0007669"/>
    <property type="project" value="UniProtKB-UniRule"/>
</dbReference>
<dbReference type="Proteomes" id="UP000476030">
    <property type="component" value="Unassembled WGS sequence"/>
</dbReference>
<dbReference type="PANTHER" id="PTHR10192">
    <property type="entry name" value="MOLYBDOPTERIN BIOSYNTHESIS PROTEIN"/>
    <property type="match status" value="1"/>
</dbReference>
<comment type="pathway">
    <text evidence="3 11">Cofactor biosynthesis; molybdopterin biosynthesis.</text>
</comment>
<comment type="caution">
    <text evidence="13">The sequence shown here is derived from an EMBL/GenBank/DDBJ whole genome shotgun (WGS) entry which is preliminary data.</text>
</comment>
<comment type="similarity">
    <text evidence="4 11">Belongs to the MoeA family.</text>
</comment>
<dbReference type="InterPro" id="IPR008284">
    <property type="entry name" value="MoCF_biosynth_CS"/>
</dbReference>
<dbReference type="SUPFAM" id="SSF63882">
    <property type="entry name" value="MoeA N-terminal region -like"/>
    <property type="match status" value="1"/>
</dbReference>
<dbReference type="SMART" id="SM00852">
    <property type="entry name" value="MoCF_biosynth"/>
    <property type="match status" value="1"/>
</dbReference>
<comment type="catalytic activity">
    <reaction evidence="10">
        <text>adenylyl-molybdopterin + molybdate = Mo-molybdopterin + AMP + H(+)</text>
        <dbReference type="Rhea" id="RHEA:35047"/>
        <dbReference type="ChEBI" id="CHEBI:15378"/>
        <dbReference type="ChEBI" id="CHEBI:36264"/>
        <dbReference type="ChEBI" id="CHEBI:62727"/>
        <dbReference type="ChEBI" id="CHEBI:71302"/>
        <dbReference type="ChEBI" id="CHEBI:456215"/>
        <dbReference type="EC" id="2.10.1.1"/>
    </reaction>
</comment>
<evidence type="ECO:0000256" key="3">
    <source>
        <dbReference type="ARBA" id="ARBA00005046"/>
    </source>
</evidence>
<dbReference type="Pfam" id="PF03454">
    <property type="entry name" value="MoeA_C"/>
    <property type="match status" value="1"/>
</dbReference>
<dbReference type="GO" id="GO:0005829">
    <property type="term" value="C:cytosol"/>
    <property type="evidence" value="ECO:0007669"/>
    <property type="project" value="TreeGrafter"/>
</dbReference>
<accession>A0A6L8WDJ5</accession>
<proteinExistence type="inferred from homology"/>
<dbReference type="InterPro" id="IPR005110">
    <property type="entry name" value="MoeA_linker/N"/>
</dbReference>
<dbReference type="PANTHER" id="PTHR10192:SF5">
    <property type="entry name" value="GEPHYRIN"/>
    <property type="match status" value="1"/>
</dbReference>
<dbReference type="EMBL" id="WTUW01000009">
    <property type="protein sequence ID" value="MZR32442.1"/>
    <property type="molecule type" value="Genomic_DNA"/>
</dbReference>
<keyword evidence="5 11" id="KW-0500">Molybdenum</keyword>
<dbReference type="GO" id="GO:0006777">
    <property type="term" value="P:Mo-molybdopterin cofactor biosynthetic process"/>
    <property type="evidence" value="ECO:0007669"/>
    <property type="project" value="UniProtKB-UniRule"/>
</dbReference>
<evidence type="ECO:0000313" key="14">
    <source>
        <dbReference type="Proteomes" id="UP000476030"/>
    </source>
</evidence>
<keyword evidence="6 11" id="KW-0808">Transferase</keyword>
<organism evidence="13 14">
    <name type="scientific">Sneathiella litorea</name>
    <dbReference type="NCBI Taxonomy" id="2606216"/>
    <lineage>
        <taxon>Bacteria</taxon>
        <taxon>Pseudomonadati</taxon>
        <taxon>Pseudomonadota</taxon>
        <taxon>Alphaproteobacteria</taxon>
        <taxon>Sneathiellales</taxon>
        <taxon>Sneathiellaceae</taxon>
        <taxon>Sneathiella</taxon>
    </lineage>
</organism>
<keyword evidence="8 11" id="KW-0460">Magnesium</keyword>
<dbReference type="Gene3D" id="2.40.340.10">
    <property type="entry name" value="MoeA, C-terminal, domain IV"/>
    <property type="match status" value="1"/>
</dbReference>
<evidence type="ECO:0000256" key="7">
    <source>
        <dbReference type="ARBA" id="ARBA00022723"/>
    </source>
</evidence>
<evidence type="ECO:0000256" key="4">
    <source>
        <dbReference type="ARBA" id="ARBA00010763"/>
    </source>
</evidence>
<comment type="function">
    <text evidence="2 11">Catalyzes the insertion of molybdate into adenylated molybdopterin with the concomitant release of AMP.</text>
</comment>
<evidence type="ECO:0000256" key="1">
    <source>
        <dbReference type="ARBA" id="ARBA00001946"/>
    </source>
</evidence>
<feature type="domain" description="MoaB/Mog" evidence="12">
    <location>
        <begin position="210"/>
        <end position="347"/>
    </location>
</feature>
<dbReference type="Pfam" id="PF03453">
    <property type="entry name" value="MoeA_N"/>
    <property type="match status" value="1"/>
</dbReference>
<dbReference type="InterPro" id="IPR005111">
    <property type="entry name" value="MoeA_C_domain_IV"/>
</dbReference>
<comment type="cofactor">
    <cofactor evidence="1 11">
        <name>Mg(2+)</name>
        <dbReference type="ChEBI" id="CHEBI:18420"/>
    </cofactor>
</comment>
<dbReference type="EC" id="2.10.1.1" evidence="11"/>
<reference evidence="13 14" key="1">
    <citation type="submission" date="2019-12" db="EMBL/GenBank/DDBJ databases">
        <title>Snethiella sp. nov. sp. isolated from sea sand.</title>
        <authorList>
            <person name="Kim J."/>
            <person name="Jeong S.E."/>
            <person name="Jung H.S."/>
            <person name="Jeon C.O."/>
        </authorList>
    </citation>
    <scope>NUCLEOTIDE SEQUENCE [LARGE SCALE GENOMIC DNA]</scope>
    <source>
        <strain evidence="13 14">DP05</strain>
    </source>
</reference>
<gene>
    <name evidence="13" type="ORF">GQE98_17515</name>
</gene>
<evidence type="ECO:0000256" key="11">
    <source>
        <dbReference type="RuleBase" id="RU365090"/>
    </source>
</evidence>
<dbReference type="SUPFAM" id="SSF53218">
    <property type="entry name" value="Molybdenum cofactor biosynthesis proteins"/>
    <property type="match status" value="1"/>
</dbReference>
<evidence type="ECO:0000256" key="6">
    <source>
        <dbReference type="ARBA" id="ARBA00022679"/>
    </source>
</evidence>
<dbReference type="Pfam" id="PF00994">
    <property type="entry name" value="MoCF_biosynth"/>
    <property type="match status" value="1"/>
</dbReference>
<evidence type="ECO:0000256" key="8">
    <source>
        <dbReference type="ARBA" id="ARBA00022842"/>
    </source>
</evidence>
<dbReference type="CDD" id="cd00887">
    <property type="entry name" value="MoeA"/>
    <property type="match status" value="1"/>
</dbReference>
<dbReference type="NCBIfam" id="TIGR00177">
    <property type="entry name" value="molyb_syn"/>
    <property type="match status" value="1"/>
</dbReference>
<dbReference type="PROSITE" id="PS01079">
    <property type="entry name" value="MOCF_BIOSYNTHESIS_2"/>
    <property type="match status" value="1"/>
</dbReference>
<keyword evidence="9 11" id="KW-0501">Molybdenum cofactor biosynthesis</keyword>
<sequence length="437" mass="47097">MKMLLLILLFNILSWRSLRMKRLANDCFSNASEMISVAEALTKIAAAAKPLAGTERTTVFEAEGRILAEDIYATMSIPPTDNSAVDGYAFCFADYEKKPDKPRNITGQSKAGHPWKGPLATDAVIKILTGAVMPEGLDTIAMTEDVSIQGNQVILPTGLKAGDNCRKKGEDIQAGQILLTKGTQLRPQELGYLASVGLESINVFKRLKVALFSTGDELVNPGEPRSSNGIYDSNRLILIGLLANLGCSVTDLGILKDRLPVVRAALHEAASNHDLVLTSGGVSMGDEDHVKTALNDIGHLHFWRIAIKPGRPLALGQIGNTAFIGLPGNPIAALVCTLMFARPLIKILSGANTTPPLSFQATSDFSLKKKPGRTEWLRARYHVSDTGIGIVEKYPTEGSGILSSAVWANGLIEIGDDVTYINKGDLITFFPFSELMR</sequence>
<dbReference type="InterPro" id="IPR036425">
    <property type="entry name" value="MoaB/Mog-like_dom_sf"/>
</dbReference>
<dbReference type="InterPro" id="IPR001453">
    <property type="entry name" value="MoaB/Mog_dom"/>
</dbReference>
<dbReference type="InterPro" id="IPR036135">
    <property type="entry name" value="MoeA_linker/N_sf"/>
</dbReference>
<dbReference type="Gene3D" id="3.90.105.10">
    <property type="entry name" value="Molybdopterin biosynthesis moea protein, domain 2"/>
    <property type="match status" value="1"/>
</dbReference>